<organism evidence="1">
    <name type="scientific">Anguilla anguilla</name>
    <name type="common">European freshwater eel</name>
    <name type="synonym">Muraena anguilla</name>
    <dbReference type="NCBI Taxonomy" id="7936"/>
    <lineage>
        <taxon>Eukaryota</taxon>
        <taxon>Metazoa</taxon>
        <taxon>Chordata</taxon>
        <taxon>Craniata</taxon>
        <taxon>Vertebrata</taxon>
        <taxon>Euteleostomi</taxon>
        <taxon>Actinopterygii</taxon>
        <taxon>Neopterygii</taxon>
        <taxon>Teleostei</taxon>
        <taxon>Anguilliformes</taxon>
        <taxon>Anguillidae</taxon>
        <taxon>Anguilla</taxon>
    </lineage>
</organism>
<dbReference type="AlphaFoldDB" id="A0A0E9RVM5"/>
<sequence>MQFRCFAELWKKDMVKSIFSFTFWNYFPKTEHFFLEKLCECPLFPYIHRVWFIATL</sequence>
<protein>
    <submittedName>
        <fullName evidence="1">Uncharacterized protein</fullName>
    </submittedName>
</protein>
<reference evidence="1" key="1">
    <citation type="submission" date="2014-11" db="EMBL/GenBank/DDBJ databases">
        <authorList>
            <person name="Amaro Gonzalez C."/>
        </authorList>
    </citation>
    <scope>NUCLEOTIDE SEQUENCE</scope>
</reference>
<dbReference type="EMBL" id="GBXM01075393">
    <property type="protein sequence ID" value="JAH33184.1"/>
    <property type="molecule type" value="Transcribed_RNA"/>
</dbReference>
<name>A0A0E9RVM5_ANGAN</name>
<proteinExistence type="predicted"/>
<accession>A0A0E9RVM5</accession>
<reference evidence="1" key="2">
    <citation type="journal article" date="2015" name="Fish Shellfish Immunol.">
        <title>Early steps in the European eel (Anguilla anguilla)-Vibrio vulnificus interaction in the gills: Role of the RtxA13 toxin.</title>
        <authorList>
            <person name="Callol A."/>
            <person name="Pajuelo D."/>
            <person name="Ebbesson L."/>
            <person name="Teles M."/>
            <person name="MacKenzie S."/>
            <person name="Amaro C."/>
        </authorList>
    </citation>
    <scope>NUCLEOTIDE SEQUENCE</scope>
</reference>
<evidence type="ECO:0000313" key="1">
    <source>
        <dbReference type="EMBL" id="JAH33184.1"/>
    </source>
</evidence>